<feature type="transmembrane region" description="Helical" evidence="1">
    <location>
        <begin position="12"/>
        <end position="31"/>
    </location>
</feature>
<dbReference type="Proteomes" id="UP000530850">
    <property type="component" value="Unassembled WGS sequence"/>
</dbReference>
<dbReference type="Pfam" id="PF01757">
    <property type="entry name" value="Acyl_transf_3"/>
    <property type="match status" value="1"/>
</dbReference>
<feature type="domain" description="Acyltransferase 3" evidence="2">
    <location>
        <begin position="13"/>
        <end position="313"/>
    </location>
</feature>
<dbReference type="RefSeq" id="WP_123185975.1">
    <property type="nucleotide sequence ID" value="NZ_JACHYA010000002.1"/>
</dbReference>
<dbReference type="InterPro" id="IPR050879">
    <property type="entry name" value="Acyltransferase_3"/>
</dbReference>
<feature type="transmembrane region" description="Helical" evidence="1">
    <location>
        <begin position="262"/>
        <end position="279"/>
    </location>
</feature>
<evidence type="ECO:0000313" key="4">
    <source>
        <dbReference type="Proteomes" id="UP000530850"/>
    </source>
</evidence>
<dbReference type="EMBL" id="JACHYA010000002">
    <property type="protein sequence ID" value="MBB3171247.1"/>
    <property type="molecule type" value="Genomic_DNA"/>
</dbReference>
<name>A0A7W5D1N3_9ACTN</name>
<dbReference type="GO" id="GO:0009103">
    <property type="term" value="P:lipopolysaccharide biosynthetic process"/>
    <property type="evidence" value="ECO:0007669"/>
    <property type="project" value="TreeGrafter"/>
</dbReference>
<dbReference type="PANTHER" id="PTHR23028">
    <property type="entry name" value="ACETYLTRANSFERASE"/>
    <property type="match status" value="1"/>
</dbReference>
<feature type="transmembrane region" description="Helical" evidence="1">
    <location>
        <begin position="175"/>
        <end position="194"/>
    </location>
</feature>
<comment type="caution">
    <text evidence="3">The sequence shown here is derived from an EMBL/GenBank/DDBJ whole genome shotgun (WGS) entry which is preliminary data.</text>
</comment>
<dbReference type="GO" id="GO:0016020">
    <property type="term" value="C:membrane"/>
    <property type="evidence" value="ECO:0007669"/>
    <property type="project" value="TreeGrafter"/>
</dbReference>
<feature type="transmembrane region" description="Helical" evidence="1">
    <location>
        <begin position="231"/>
        <end position="250"/>
    </location>
</feature>
<feature type="transmembrane region" description="Helical" evidence="1">
    <location>
        <begin position="145"/>
        <end position="163"/>
    </location>
</feature>
<keyword evidence="1" id="KW-0472">Membrane</keyword>
<proteinExistence type="predicted"/>
<protein>
    <submittedName>
        <fullName evidence="3">Peptidoglycan/LPS O-acetylase OafA/YrhL</fullName>
    </submittedName>
</protein>
<dbReference type="PANTHER" id="PTHR23028:SF53">
    <property type="entry name" value="ACYL_TRANSF_3 DOMAIN-CONTAINING PROTEIN"/>
    <property type="match status" value="1"/>
</dbReference>
<evidence type="ECO:0000313" key="3">
    <source>
        <dbReference type="EMBL" id="MBB3171247.1"/>
    </source>
</evidence>
<feature type="transmembrane region" description="Helical" evidence="1">
    <location>
        <begin position="91"/>
        <end position="109"/>
    </location>
</feature>
<gene>
    <name evidence="3" type="ORF">FHR31_001059</name>
</gene>
<evidence type="ECO:0000259" key="2">
    <source>
        <dbReference type="Pfam" id="PF01757"/>
    </source>
</evidence>
<feature type="transmembrane region" description="Helical" evidence="1">
    <location>
        <begin position="51"/>
        <end position="71"/>
    </location>
</feature>
<accession>A0A7W5D1N3</accession>
<feature type="transmembrane region" description="Helical" evidence="1">
    <location>
        <begin position="300"/>
        <end position="322"/>
    </location>
</feature>
<reference evidence="3 4" key="1">
    <citation type="submission" date="2020-08" db="EMBL/GenBank/DDBJ databases">
        <title>Sequencing the genomes of 1000 actinobacteria strains.</title>
        <authorList>
            <person name="Klenk H.-P."/>
        </authorList>
    </citation>
    <scope>NUCLEOTIDE SEQUENCE [LARGE SCALE GENOMIC DNA]</scope>
    <source>
        <strain evidence="3 4">DSM 22242</strain>
    </source>
</reference>
<feature type="transmembrane region" description="Helical" evidence="1">
    <location>
        <begin position="328"/>
        <end position="348"/>
    </location>
</feature>
<sequence>MKNSAEASSRRVYSLDALKFLAIIVILFHHFQQETHATFAFGVNWCYGSFYWGYLVELFFVISGFVTFRYVDRIQCSTAFAPFFLKKYIRFLPMLLVAGVAYLATNLLYRTVFELGGFPFSVWTVASSLLGIARWLNTSLMVNNPTWYISVLLLCYVYFFFAVRICRRIKTNPAIGFFVVMQFGIVMSVLNESFGLSFPFFNGYIARGLISFFVGVLLYKPAAYLSKECGGRLTLVSGGVVLVYVLLYVLKPSWANGGSGSLAYTLYFIVFPCVVLFFYSEPVQKLFSSKAFSGSGAIAYSMYMWHIPILFVFLCVAHWLGVPADSRFAMYAFLACCIVWSFFSRRFLEGPIQSAFMKIETVILKMV</sequence>
<dbReference type="GO" id="GO:0016747">
    <property type="term" value="F:acyltransferase activity, transferring groups other than amino-acyl groups"/>
    <property type="evidence" value="ECO:0007669"/>
    <property type="project" value="InterPro"/>
</dbReference>
<keyword evidence="1" id="KW-1133">Transmembrane helix</keyword>
<dbReference type="InterPro" id="IPR002656">
    <property type="entry name" value="Acyl_transf_3_dom"/>
</dbReference>
<evidence type="ECO:0000256" key="1">
    <source>
        <dbReference type="SAM" id="Phobius"/>
    </source>
</evidence>
<organism evidence="3 4">
    <name type="scientific">Parvibacter caecicola</name>
    <dbReference type="NCBI Taxonomy" id="747645"/>
    <lineage>
        <taxon>Bacteria</taxon>
        <taxon>Bacillati</taxon>
        <taxon>Actinomycetota</taxon>
        <taxon>Coriobacteriia</taxon>
        <taxon>Coriobacteriales</taxon>
        <taxon>Coriobacteriaceae</taxon>
        <taxon>Parvibacter</taxon>
    </lineage>
</organism>
<feature type="transmembrane region" description="Helical" evidence="1">
    <location>
        <begin position="200"/>
        <end position="219"/>
    </location>
</feature>
<keyword evidence="1" id="KW-0812">Transmembrane</keyword>
<dbReference type="AlphaFoldDB" id="A0A7W5D1N3"/>
<dbReference type="GeneID" id="93357282"/>